<comment type="subcellular location">
    <subcellularLocation>
        <location evidence="1">Cell membrane</location>
        <topology evidence="1">Multi-pass membrane protein</topology>
    </subcellularLocation>
</comment>
<dbReference type="InterPro" id="IPR023408">
    <property type="entry name" value="MscS_beta-dom_sf"/>
</dbReference>
<dbReference type="InterPro" id="IPR049278">
    <property type="entry name" value="MS_channel_C"/>
</dbReference>
<dbReference type="GO" id="GO:0008381">
    <property type="term" value="F:mechanosensitive monoatomic ion channel activity"/>
    <property type="evidence" value="ECO:0007669"/>
    <property type="project" value="InterPro"/>
</dbReference>
<dbReference type="InterPro" id="IPR045275">
    <property type="entry name" value="MscS_archaea/bacteria_type"/>
</dbReference>
<evidence type="ECO:0000313" key="12">
    <source>
        <dbReference type="Proteomes" id="UP001179121"/>
    </source>
</evidence>
<evidence type="ECO:0000313" key="11">
    <source>
        <dbReference type="EMBL" id="CAI4033757.1"/>
    </source>
</evidence>
<evidence type="ECO:0000256" key="4">
    <source>
        <dbReference type="ARBA" id="ARBA00022692"/>
    </source>
</evidence>
<keyword evidence="6 7" id="KW-0472">Membrane</keyword>
<dbReference type="EMBL" id="OX365700">
    <property type="protein sequence ID" value="CAI4033757.1"/>
    <property type="molecule type" value="Genomic_DNA"/>
</dbReference>
<keyword evidence="5 7" id="KW-1133">Transmembrane helix</keyword>
<keyword evidence="12" id="KW-1185">Reference proteome</keyword>
<gene>
    <name evidence="11" type="ORF">DNFV4_04199</name>
</gene>
<protein>
    <submittedName>
        <fullName evidence="11">Mechanosensitive ion channel protein</fullName>
    </submittedName>
</protein>
<dbReference type="SUPFAM" id="SSF82689">
    <property type="entry name" value="Mechanosensitive channel protein MscS (YggB), C-terminal domain"/>
    <property type="match status" value="1"/>
</dbReference>
<dbReference type="KEGG" id="nti:DNFV4_04199"/>
<evidence type="ECO:0000256" key="3">
    <source>
        <dbReference type="ARBA" id="ARBA00022475"/>
    </source>
</evidence>
<dbReference type="InterPro" id="IPR010920">
    <property type="entry name" value="LSM_dom_sf"/>
</dbReference>
<dbReference type="InterPro" id="IPR011066">
    <property type="entry name" value="MscS_channel_C_sf"/>
</dbReference>
<feature type="transmembrane region" description="Helical" evidence="7">
    <location>
        <begin position="166"/>
        <end position="186"/>
    </location>
</feature>
<accession>A0AA86N323</accession>
<dbReference type="SUPFAM" id="SSF50182">
    <property type="entry name" value="Sm-like ribonucleoproteins"/>
    <property type="match status" value="1"/>
</dbReference>
<feature type="transmembrane region" description="Helical" evidence="7">
    <location>
        <begin position="354"/>
        <end position="380"/>
    </location>
</feature>
<evidence type="ECO:0000256" key="1">
    <source>
        <dbReference type="ARBA" id="ARBA00004651"/>
    </source>
</evidence>
<feature type="transmembrane region" description="Helical" evidence="7">
    <location>
        <begin position="324"/>
        <end position="342"/>
    </location>
</feature>
<keyword evidence="8" id="KW-0732">Signal</keyword>
<proteinExistence type="inferred from homology"/>
<dbReference type="Proteomes" id="UP001179121">
    <property type="component" value="Chromosome"/>
</dbReference>
<reference evidence="11" key="1">
    <citation type="submission" date="2022-10" db="EMBL/GenBank/DDBJ databases">
        <authorList>
            <person name="Koch H."/>
        </authorList>
    </citation>
    <scope>NUCLEOTIDE SEQUENCE</scope>
    <source>
        <strain evidence="11">DNF</strain>
    </source>
</reference>
<evidence type="ECO:0000259" key="9">
    <source>
        <dbReference type="Pfam" id="PF00924"/>
    </source>
</evidence>
<evidence type="ECO:0000256" key="6">
    <source>
        <dbReference type="ARBA" id="ARBA00023136"/>
    </source>
</evidence>
<evidence type="ECO:0000256" key="7">
    <source>
        <dbReference type="SAM" id="Phobius"/>
    </source>
</evidence>
<dbReference type="AlphaFoldDB" id="A0AA86N323"/>
<feature type="domain" description="Mechanosensitive ion channel MscS" evidence="9">
    <location>
        <begin position="367"/>
        <end position="432"/>
    </location>
</feature>
<evidence type="ECO:0000256" key="2">
    <source>
        <dbReference type="ARBA" id="ARBA00008017"/>
    </source>
</evidence>
<feature type="signal peptide" evidence="8">
    <location>
        <begin position="1"/>
        <end position="36"/>
    </location>
</feature>
<name>A0AA86N323_9BACT</name>
<sequence length="576" mass="62897">MNCRRGLTIVMQWTLRQTLILLAAAWLCSIASTAHAQTPSPSTESRDSAPSQGAPVIWNGSRLFVIPAPLGSLTAEDRAGAVAERLARLAQDPLSASAGVAVNHGEHFSEIVAGTTIIATVTDADAQALGRPRVQLAAHYAEIVRGAVGSLPGGFDLHTILVDTGYVLSATAVFVALLLALGRLFPKVYERIRAWKGVYIRSIRIQRVEVLSADKLVEQVVMAARVLRGLLTLVLTYLYLTTVLGVFDLTRGLAEKLVAAVLATLHVIGTAFIGYIPDLVSIAVIVFVTRYLIKLIHLVFNGIERGAIRFPGFYREWAQPTYQIVRFLVIAFATIAIFPYIPGSRSEAFRGVSVFLGILFSLSSAGAISNVVAGVILTYMRPFQLGDRVKIADTVGDIIEKTLLVTRVRTIKNVDITIPNSLILGAHIINFSSSSFNPPPLILHTSVTIGYDAPWRTVHELLKKAAAATPHILKTPEPFVLQTALNDFYVSYEINAYTDEPNLMATIYSDLHQQIQDTFNEAGLEIMSPHYTQVRDGNKTTIPEEYLPKSYQAPAFRILPFDFLKTPPGASRDQAP</sequence>
<evidence type="ECO:0000259" key="10">
    <source>
        <dbReference type="Pfam" id="PF21082"/>
    </source>
</evidence>
<feature type="chain" id="PRO_5041655131" evidence="8">
    <location>
        <begin position="37"/>
        <end position="576"/>
    </location>
</feature>
<dbReference type="RefSeq" id="WP_289271192.1">
    <property type="nucleotide sequence ID" value="NZ_OX365700.1"/>
</dbReference>
<dbReference type="Gene3D" id="3.30.70.100">
    <property type="match status" value="1"/>
</dbReference>
<dbReference type="GO" id="GO:0005886">
    <property type="term" value="C:plasma membrane"/>
    <property type="evidence" value="ECO:0007669"/>
    <property type="project" value="UniProtKB-SubCell"/>
</dbReference>
<dbReference type="Pfam" id="PF21082">
    <property type="entry name" value="MS_channel_3rd"/>
    <property type="match status" value="1"/>
</dbReference>
<dbReference type="PANTHER" id="PTHR30221:SF18">
    <property type="entry name" value="SLL0590 PROTEIN"/>
    <property type="match status" value="1"/>
</dbReference>
<dbReference type="Gene3D" id="2.30.30.60">
    <property type="match status" value="1"/>
</dbReference>
<evidence type="ECO:0000256" key="5">
    <source>
        <dbReference type="ARBA" id="ARBA00022989"/>
    </source>
</evidence>
<dbReference type="PANTHER" id="PTHR30221">
    <property type="entry name" value="SMALL-CONDUCTANCE MECHANOSENSITIVE CHANNEL"/>
    <property type="match status" value="1"/>
</dbReference>
<organism evidence="11 12">
    <name type="scientific">Nitrospira tepida</name>
    <dbReference type="NCBI Taxonomy" id="2973512"/>
    <lineage>
        <taxon>Bacteria</taxon>
        <taxon>Pseudomonadati</taxon>
        <taxon>Nitrospirota</taxon>
        <taxon>Nitrospiria</taxon>
        <taxon>Nitrospirales</taxon>
        <taxon>Nitrospiraceae</taxon>
        <taxon>Nitrospira</taxon>
    </lineage>
</organism>
<comment type="similarity">
    <text evidence="2">Belongs to the MscS (TC 1.A.23) family.</text>
</comment>
<keyword evidence="3" id="KW-1003">Cell membrane</keyword>
<keyword evidence="4 7" id="KW-0812">Transmembrane</keyword>
<dbReference type="InterPro" id="IPR006685">
    <property type="entry name" value="MscS_channel_2nd"/>
</dbReference>
<dbReference type="Pfam" id="PF00924">
    <property type="entry name" value="MS_channel_2nd"/>
    <property type="match status" value="1"/>
</dbReference>
<evidence type="ECO:0000256" key="8">
    <source>
        <dbReference type="SAM" id="SignalP"/>
    </source>
</evidence>
<feature type="domain" description="Mechanosensitive ion channel MscS C-terminal" evidence="10">
    <location>
        <begin position="445"/>
        <end position="526"/>
    </location>
</feature>